<dbReference type="EMBL" id="JAAXYH010000011">
    <property type="protein sequence ID" value="NMH66344.1"/>
    <property type="molecule type" value="Genomic_DNA"/>
</dbReference>
<dbReference type="PANTHER" id="PTHR33204:SF18">
    <property type="entry name" value="TRANSCRIPTIONAL REGULATORY PROTEIN"/>
    <property type="match status" value="1"/>
</dbReference>
<dbReference type="Pfam" id="PF01638">
    <property type="entry name" value="HxlR"/>
    <property type="match status" value="1"/>
</dbReference>
<dbReference type="RefSeq" id="WP_169565070.1">
    <property type="nucleotide sequence ID" value="NZ_JAAXYH010000011.1"/>
</dbReference>
<dbReference type="InterPro" id="IPR002577">
    <property type="entry name" value="HTH_HxlR"/>
</dbReference>
<proteinExistence type="predicted"/>
<dbReference type="AlphaFoldDB" id="A0A972G352"/>
<dbReference type="PROSITE" id="PS51118">
    <property type="entry name" value="HTH_HXLR"/>
    <property type="match status" value="1"/>
</dbReference>
<dbReference type="Gene3D" id="1.10.10.10">
    <property type="entry name" value="Winged helix-like DNA-binding domain superfamily/Winged helix DNA-binding domain"/>
    <property type="match status" value="1"/>
</dbReference>
<keyword evidence="3" id="KW-0804">Transcription</keyword>
<keyword evidence="2" id="KW-0238">DNA-binding</keyword>
<organism evidence="5 6">
    <name type="scientific">Shewanella salipaludis</name>
    <dbReference type="NCBI Taxonomy" id="2723052"/>
    <lineage>
        <taxon>Bacteria</taxon>
        <taxon>Pseudomonadati</taxon>
        <taxon>Pseudomonadota</taxon>
        <taxon>Gammaproteobacteria</taxon>
        <taxon>Alteromonadales</taxon>
        <taxon>Shewanellaceae</taxon>
        <taxon>Shewanella</taxon>
    </lineage>
</organism>
<evidence type="ECO:0000313" key="6">
    <source>
        <dbReference type="Proteomes" id="UP000737113"/>
    </source>
</evidence>
<keyword evidence="6" id="KW-1185">Reference proteome</keyword>
<evidence type="ECO:0000313" key="5">
    <source>
        <dbReference type="EMBL" id="NMH66344.1"/>
    </source>
</evidence>
<dbReference type="InterPro" id="IPR036388">
    <property type="entry name" value="WH-like_DNA-bd_sf"/>
</dbReference>
<gene>
    <name evidence="5" type="ORF">HC757_14365</name>
</gene>
<dbReference type="PANTHER" id="PTHR33204">
    <property type="entry name" value="TRANSCRIPTIONAL REGULATOR, MARR FAMILY"/>
    <property type="match status" value="1"/>
</dbReference>
<feature type="domain" description="HTH hxlR-type" evidence="4">
    <location>
        <begin position="17"/>
        <end position="115"/>
    </location>
</feature>
<dbReference type="Proteomes" id="UP000737113">
    <property type="component" value="Unassembled WGS sequence"/>
</dbReference>
<dbReference type="GO" id="GO:0003677">
    <property type="term" value="F:DNA binding"/>
    <property type="evidence" value="ECO:0007669"/>
    <property type="project" value="UniProtKB-KW"/>
</dbReference>
<dbReference type="SUPFAM" id="SSF46785">
    <property type="entry name" value="Winged helix' DNA-binding domain"/>
    <property type="match status" value="1"/>
</dbReference>
<evidence type="ECO:0000256" key="3">
    <source>
        <dbReference type="ARBA" id="ARBA00023163"/>
    </source>
</evidence>
<name>A0A972G352_9GAMM</name>
<evidence type="ECO:0000256" key="1">
    <source>
        <dbReference type="ARBA" id="ARBA00023015"/>
    </source>
</evidence>
<sequence length="120" mass="13348">MSLKVRINRSPAPPEPCMLTECMAVIAGAWAPNVIWCLRMGPRRFNELRIDIPPISAKVLSTRLSELTERGVVQRHVRDTSPPSVEYELTELGRELLPALDAIVKVGHKLKARGQLGVNN</sequence>
<dbReference type="InterPro" id="IPR036390">
    <property type="entry name" value="WH_DNA-bd_sf"/>
</dbReference>
<accession>A0A972G352</accession>
<protein>
    <submittedName>
        <fullName evidence="5">Helix-turn-helix transcriptional regulator</fullName>
    </submittedName>
</protein>
<reference evidence="5" key="1">
    <citation type="submission" date="2020-04" db="EMBL/GenBank/DDBJ databases">
        <title>Description of Shewanella salipaludis sp. nov., isolated from a salt marsh.</title>
        <authorList>
            <person name="Park S."/>
            <person name="Yoon J.-H."/>
        </authorList>
    </citation>
    <scope>NUCLEOTIDE SEQUENCE</scope>
    <source>
        <strain evidence="5">SHSM-M6</strain>
    </source>
</reference>
<comment type="caution">
    <text evidence="5">The sequence shown here is derived from an EMBL/GenBank/DDBJ whole genome shotgun (WGS) entry which is preliminary data.</text>
</comment>
<keyword evidence="1" id="KW-0805">Transcription regulation</keyword>
<evidence type="ECO:0000256" key="2">
    <source>
        <dbReference type="ARBA" id="ARBA00023125"/>
    </source>
</evidence>
<evidence type="ECO:0000259" key="4">
    <source>
        <dbReference type="PROSITE" id="PS51118"/>
    </source>
</evidence>